<dbReference type="InterPro" id="IPR001163">
    <property type="entry name" value="Sm_dom_euk/arc"/>
</dbReference>
<evidence type="ECO:0000256" key="11">
    <source>
        <dbReference type="ARBA" id="ARBA00058057"/>
    </source>
</evidence>
<protein>
    <recommendedName>
        <fullName evidence="12">Small nuclear ribonucleoprotein E</fullName>
        <shortName evidence="12">snRNP-E</shortName>
    </recommendedName>
    <alternativeName>
        <fullName evidence="12">Sm protein E</fullName>
    </alternativeName>
</protein>
<dbReference type="AlphaFoldDB" id="A0AAV7KFQ1"/>
<evidence type="ECO:0000313" key="15">
    <source>
        <dbReference type="Proteomes" id="UP001165289"/>
    </source>
</evidence>
<evidence type="ECO:0000256" key="7">
    <source>
        <dbReference type="ARBA" id="ARBA00022884"/>
    </source>
</evidence>
<dbReference type="InterPro" id="IPR010920">
    <property type="entry name" value="LSM_dom_sf"/>
</dbReference>
<evidence type="ECO:0000259" key="13">
    <source>
        <dbReference type="PROSITE" id="PS52002"/>
    </source>
</evidence>
<keyword evidence="7 12" id="KW-0694">RNA-binding</keyword>
<dbReference type="CDD" id="cd01718">
    <property type="entry name" value="Sm_E"/>
    <property type="match status" value="1"/>
</dbReference>
<evidence type="ECO:0000256" key="4">
    <source>
        <dbReference type="ARBA" id="ARBA00022490"/>
    </source>
</evidence>
<dbReference type="SMART" id="SM00651">
    <property type="entry name" value="Sm"/>
    <property type="match status" value="1"/>
</dbReference>
<dbReference type="FunFam" id="2.30.30.100:FF:000013">
    <property type="entry name" value="Small nuclear ribonucleoprotein E"/>
    <property type="match status" value="1"/>
</dbReference>
<feature type="domain" description="Sm" evidence="13">
    <location>
        <begin position="17"/>
        <end position="91"/>
    </location>
</feature>
<name>A0AAV7KFQ1_9METZ</name>
<comment type="similarity">
    <text evidence="3 12">Belongs to the snRNP Sm proteins family.</text>
</comment>
<dbReference type="GO" id="GO:0005686">
    <property type="term" value="C:U2 snRNP"/>
    <property type="evidence" value="ECO:0007669"/>
    <property type="project" value="UniProtKB-UniRule"/>
</dbReference>
<comment type="caution">
    <text evidence="14">The sequence shown here is derived from an EMBL/GenBank/DDBJ whole genome shotgun (WGS) entry which is preliminary data.</text>
</comment>
<dbReference type="Proteomes" id="UP001165289">
    <property type="component" value="Unassembled WGS sequence"/>
</dbReference>
<dbReference type="GO" id="GO:0000387">
    <property type="term" value="P:spliceosomal snRNP assembly"/>
    <property type="evidence" value="ECO:0007669"/>
    <property type="project" value="UniProtKB-UniRule"/>
</dbReference>
<keyword evidence="5 12" id="KW-0507">mRNA processing</keyword>
<keyword evidence="6 12" id="KW-0747">Spliceosome</keyword>
<keyword evidence="10 12" id="KW-0687">Ribonucleoprotein</keyword>
<evidence type="ECO:0000256" key="8">
    <source>
        <dbReference type="ARBA" id="ARBA00023187"/>
    </source>
</evidence>
<keyword evidence="15" id="KW-1185">Reference proteome</keyword>
<dbReference type="PROSITE" id="PS52002">
    <property type="entry name" value="SM"/>
    <property type="match status" value="1"/>
</dbReference>
<dbReference type="GO" id="GO:0005685">
    <property type="term" value="C:U1 snRNP"/>
    <property type="evidence" value="ECO:0007669"/>
    <property type="project" value="UniProtKB-UniRule"/>
</dbReference>
<dbReference type="Pfam" id="PF01423">
    <property type="entry name" value="LSM"/>
    <property type="match status" value="1"/>
</dbReference>
<evidence type="ECO:0000256" key="10">
    <source>
        <dbReference type="ARBA" id="ARBA00023274"/>
    </source>
</evidence>
<evidence type="ECO:0000256" key="9">
    <source>
        <dbReference type="ARBA" id="ARBA00023242"/>
    </source>
</evidence>
<dbReference type="SUPFAM" id="SSF50182">
    <property type="entry name" value="Sm-like ribonucleoproteins"/>
    <property type="match status" value="1"/>
</dbReference>
<evidence type="ECO:0000256" key="1">
    <source>
        <dbReference type="ARBA" id="ARBA00004123"/>
    </source>
</evidence>
<organism evidence="14 15">
    <name type="scientific">Oopsacas minuta</name>
    <dbReference type="NCBI Taxonomy" id="111878"/>
    <lineage>
        <taxon>Eukaryota</taxon>
        <taxon>Metazoa</taxon>
        <taxon>Porifera</taxon>
        <taxon>Hexactinellida</taxon>
        <taxon>Hexasterophora</taxon>
        <taxon>Lyssacinosida</taxon>
        <taxon>Leucopsacidae</taxon>
        <taxon>Oopsacas</taxon>
    </lineage>
</organism>
<evidence type="ECO:0000256" key="12">
    <source>
        <dbReference type="RuleBase" id="RU365053"/>
    </source>
</evidence>
<dbReference type="GO" id="GO:0003723">
    <property type="term" value="F:RNA binding"/>
    <property type="evidence" value="ECO:0007669"/>
    <property type="project" value="UniProtKB-KW"/>
</dbReference>
<keyword evidence="8 12" id="KW-0508">mRNA splicing</keyword>
<dbReference type="InterPro" id="IPR047575">
    <property type="entry name" value="Sm"/>
</dbReference>
<keyword evidence="4" id="KW-0963">Cytoplasm</keyword>
<evidence type="ECO:0000256" key="3">
    <source>
        <dbReference type="ARBA" id="ARBA00006850"/>
    </source>
</evidence>
<evidence type="ECO:0000313" key="14">
    <source>
        <dbReference type="EMBL" id="KAI6660102.1"/>
    </source>
</evidence>
<accession>A0AAV7KFQ1</accession>
<evidence type="ECO:0000256" key="5">
    <source>
        <dbReference type="ARBA" id="ARBA00022664"/>
    </source>
</evidence>
<dbReference type="GO" id="GO:0005687">
    <property type="term" value="C:U4 snRNP"/>
    <property type="evidence" value="ECO:0007669"/>
    <property type="project" value="UniProtKB-UniRule"/>
</dbReference>
<dbReference type="PANTHER" id="PTHR11193">
    <property type="entry name" value="SMALL NUCLEAR RIBONUCLEOPROTEIN E"/>
    <property type="match status" value="1"/>
</dbReference>
<evidence type="ECO:0000256" key="6">
    <source>
        <dbReference type="ARBA" id="ARBA00022728"/>
    </source>
</evidence>
<sequence length="91" mass="10594">MSTIRSQKLQKTLVQPINVIFRFLQTKQPVQVWLYGQMSMRIEGIIVGFDEFMNLVLDNALERQMKTKEIRELGRILLRGDNITLLQAVTS</sequence>
<keyword evidence="9 12" id="KW-0539">Nucleus</keyword>
<evidence type="ECO:0000256" key="2">
    <source>
        <dbReference type="ARBA" id="ARBA00004514"/>
    </source>
</evidence>
<dbReference type="Gene3D" id="2.30.30.100">
    <property type="match status" value="1"/>
</dbReference>
<comment type="function">
    <text evidence="11 12">Plays a role in pre-mRNA splicing as a core component of the spliceosomal U1, U2, U4 and U5 small nuclear ribonucleoproteins (snRNPs), the building blocks of the spliceosome.</text>
</comment>
<dbReference type="GO" id="GO:0005682">
    <property type="term" value="C:U5 snRNP"/>
    <property type="evidence" value="ECO:0007669"/>
    <property type="project" value="UniProtKB-UniRule"/>
</dbReference>
<gene>
    <name evidence="14" type="ORF">LOD99_10576</name>
</gene>
<reference evidence="14 15" key="1">
    <citation type="journal article" date="2023" name="BMC Biol.">
        <title>The compact genome of the sponge Oopsacas minuta (Hexactinellida) is lacking key metazoan core genes.</title>
        <authorList>
            <person name="Santini S."/>
            <person name="Schenkelaars Q."/>
            <person name="Jourda C."/>
            <person name="Duchesne M."/>
            <person name="Belahbib H."/>
            <person name="Rocher C."/>
            <person name="Selva M."/>
            <person name="Riesgo A."/>
            <person name="Vervoort M."/>
            <person name="Leys S.P."/>
            <person name="Kodjabachian L."/>
            <person name="Le Bivic A."/>
            <person name="Borchiellini C."/>
            <person name="Claverie J.M."/>
            <person name="Renard E."/>
        </authorList>
    </citation>
    <scope>NUCLEOTIDE SEQUENCE [LARGE SCALE GENOMIC DNA]</scope>
    <source>
        <strain evidence="14">SPO-2</strain>
    </source>
</reference>
<dbReference type="EMBL" id="JAKMXF010000043">
    <property type="protein sequence ID" value="KAI6660102.1"/>
    <property type="molecule type" value="Genomic_DNA"/>
</dbReference>
<dbReference type="InterPro" id="IPR027078">
    <property type="entry name" value="snRNP-E"/>
</dbReference>
<comment type="subcellular location">
    <subcellularLocation>
        <location evidence="2">Cytoplasm</location>
        <location evidence="2">Cytosol</location>
    </subcellularLocation>
    <subcellularLocation>
        <location evidence="1 12">Nucleus</location>
    </subcellularLocation>
</comment>
<proteinExistence type="inferred from homology"/>
<dbReference type="GO" id="GO:0046540">
    <property type="term" value="C:U4/U6 x U5 tri-snRNP complex"/>
    <property type="evidence" value="ECO:0007669"/>
    <property type="project" value="UniProtKB-UniRule"/>
</dbReference>
<dbReference type="GO" id="GO:0005681">
    <property type="term" value="C:spliceosomal complex"/>
    <property type="evidence" value="ECO:0007669"/>
    <property type="project" value="UniProtKB-KW"/>
</dbReference>
<dbReference type="GO" id="GO:0005829">
    <property type="term" value="C:cytosol"/>
    <property type="evidence" value="ECO:0007669"/>
    <property type="project" value="UniProtKB-SubCell"/>
</dbReference>